<feature type="region of interest" description="Disordered" evidence="4">
    <location>
        <begin position="52"/>
        <end position="73"/>
    </location>
</feature>
<dbReference type="Gene3D" id="2.40.170.20">
    <property type="entry name" value="TonB-dependent receptor, beta-barrel domain"/>
    <property type="match status" value="1"/>
</dbReference>
<organism evidence="5 6">
    <name type="scientific">Erythrobacter rubeus</name>
    <dbReference type="NCBI Taxonomy" id="2760803"/>
    <lineage>
        <taxon>Bacteria</taxon>
        <taxon>Pseudomonadati</taxon>
        <taxon>Pseudomonadota</taxon>
        <taxon>Alphaproteobacteria</taxon>
        <taxon>Sphingomonadales</taxon>
        <taxon>Erythrobacteraceae</taxon>
        <taxon>Erythrobacter/Porphyrobacter group</taxon>
        <taxon>Erythrobacter</taxon>
    </lineage>
</organism>
<feature type="compositionally biased region" description="Basic and acidic residues" evidence="4">
    <location>
        <begin position="665"/>
        <end position="680"/>
    </location>
</feature>
<name>A0ABR8KNR7_9SPHN</name>
<evidence type="ECO:0000256" key="2">
    <source>
        <dbReference type="ARBA" id="ARBA00023136"/>
    </source>
</evidence>
<dbReference type="EMBL" id="JACXLC010000001">
    <property type="protein sequence ID" value="MBD2842348.1"/>
    <property type="molecule type" value="Genomic_DNA"/>
</dbReference>
<sequence length="970" mass="105392">MQTDTIQMLVGTVTLLKKAAMHRSRPFHALMHTGAYLSAFAAGFSAAPVAAASVQDGQPDQPEPPDRINASQSPADEIIVEAERLRGQLIVEQPPLLELNEEDIAAEGVASIADLVEQITAQTGSARGRGGGRPVTLINGIRVGSFREFFQYPPEALARVEVFPEEVAQRFGFPPDRRVINLILKDNFASREVELEFEGPSRGDYFVNEQELGYLKITDGGRLNLNFEANDTSLLTESERNIIQTPGSISDLASDPDQAEFRSLIADSRSLVGNISWAKAFIDSGASVSANLNYQRNDSTALSGLNIVTLMDKTGETAIRTFGEDTPLERRVSSDTFSSSGSFSKSVNAFRLTTTFDGSLSETETQIDRRLDTSSFEAEAAAGLLSLDGPLPANADAGFDIASSQSIAAVSQSTLRGPVDNLPAGEVIATFDVGADWLRIDSDDTRSFLDTRLTRRRLSTGANFVIPLTSRRNGFADALGSFTLTAQAGLEDLSDFGLLGDYNVGLNWEPTERLNLSVNYILREVAPTLAQLGNPQITNFNMPIFDFVNGETVLATVISGGNPDLLAETQRDWKFAANWQLPFWDNTRLTVEYIRNRSDDVTSDFPTITSEIETAFPDRITRDQAGQLTEVDTRFVTFAETRSDRLQINLFTRGTFGAPDGGQVEGRRERRRPESSEAARPRGGPPRPSGGPPDPERRERFMRLRSRICAEDGGEVLSRLVSAVENGEDLGEIAPGVPPQFLERVIDRARGEDGAVSKEALDQFRERICAGEGRPGGGGGEAERQAAGERGARRGGGGPFGGGNPFASGQRPGWRYFASLNHTIELQNDILIAPGIARLDQLDGDGTGAFGFPRHNTRLEAGLFGKGLGVRLSALYTGVTRLDGSGLPGSSDIFFDDLATFDLRVFSNLADLFGSDSAALKNLRVSLRADNIFDGQRQVRDENGNTPINYQPFLIDPIGRFIGIDIRKLF</sequence>
<accession>A0ABR8KNR7</accession>
<feature type="region of interest" description="Disordered" evidence="4">
    <location>
        <begin position="769"/>
        <end position="805"/>
    </location>
</feature>
<gene>
    <name evidence="5" type="ORF">IB285_08775</name>
</gene>
<feature type="region of interest" description="Disordered" evidence="4">
    <location>
        <begin position="653"/>
        <end position="697"/>
    </location>
</feature>
<proteinExistence type="predicted"/>
<dbReference type="InterPro" id="IPR036942">
    <property type="entry name" value="Beta-barrel_TonB_sf"/>
</dbReference>
<comment type="caution">
    <text evidence="5">The sequence shown here is derived from an EMBL/GenBank/DDBJ whole genome shotgun (WGS) entry which is preliminary data.</text>
</comment>
<dbReference type="SUPFAM" id="SSF56935">
    <property type="entry name" value="Porins"/>
    <property type="match status" value="2"/>
</dbReference>
<evidence type="ECO:0008006" key="7">
    <source>
        <dbReference type="Google" id="ProtNLM"/>
    </source>
</evidence>
<dbReference type="Proteomes" id="UP000635384">
    <property type="component" value="Unassembled WGS sequence"/>
</dbReference>
<keyword evidence="3" id="KW-0998">Cell outer membrane</keyword>
<evidence type="ECO:0000313" key="5">
    <source>
        <dbReference type="EMBL" id="MBD2842348.1"/>
    </source>
</evidence>
<protein>
    <recommendedName>
        <fullName evidence="7">TonB-dependent receptor</fullName>
    </recommendedName>
</protein>
<evidence type="ECO:0000313" key="6">
    <source>
        <dbReference type="Proteomes" id="UP000635384"/>
    </source>
</evidence>
<feature type="compositionally biased region" description="Gly residues" evidence="4">
    <location>
        <begin position="794"/>
        <end position="804"/>
    </location>
</feature>
<comment type="subcellular location">
    <subcellularLocation>
        <location evidence="1">Cell outer membrane</location>
    </subcellularLocation>
</comment>
<dbReference type="PANTHER" id="PTHR47234">
    <property type="match status" value="1"/>
</dbReference>
<evidence type="ECO:0000256" key="4">
    <source>
        <dbReference type="SAM" id="MobiDB-lite"/>
    </source>
</evidence>
<feature type="compositionally biased region" description="Pro residues" evidence="4">
    <location>
        <begin position="683"/>
        <end position="693"/>
    </location>
</feature>
<evidence type="ECO:0000256" key="1">
    <source>
        <dbReference type="ARBA" id="ARBA00004442"/>
    </source>
</evidence>
<keyword evidence="6" id="KW-1185">Reference proteome</keyword>
<dbReference type="PANTHER" id="PTHR47234:SF1">
    <property type="entry name" value="TONB-DEPENDENT RECEPTOR"/>
    <property type="match status" value="1"/>
</dbReference>
<keyword evidence="2" id="KW-0472">Membrane</keyword>
<evidence type="ECO:0000256" key="3">
    <source>
        <dbReference type="ARBA" id="ARBA00023237"/>
    </source>
</evidence>
<feature type="compositionally biased region" description="Basic and acidic residues" evidence="4">
    <location>
        <begin position="781"/>
        <end position="792"/>
    </location>
</feature>
<dbReference type="RefSeq" id="WP_190787814.1">
    <property type="nucleotide sequence ID" value="NZ_JACXLC010000001.1"/>
</dbReference>
<reference evidence="5 6" key="1">
    <citation type="submission" date="2020-09" db="EMBL/GenBank/DDBJ databases">
        <authorList>
            <person name="Yoon J.-W."/>
        </authorList>
    </citation>
    <scope>NUCLEOTIDE SEQUENCE [LARGE SCALE GENOMIC DNA]</scope>
    <source>
        <strain evidence="5 6">KMU-140</strain>
    </source>
</reference>